<reference evidence="7 8" key="1">
    <citation type="journal article" date="2015" name="Stand. Genomic Sci.">
        <title>Genomic Encyclopedia of Bacterial and Archaeal Type Strains, Phase III: the genomes of soil and plant-associated and newly described type strains.</title>
        <authorList>
            <person name="Whitman W.B."/>
            <person name="Woyke T."/>
            <person name="Klenk H.P."/>
            <person name="Zhou Y."/>
            <person name="Lilburn T.G."/>
            <person name="Beck B.J."/>
            <person name="De Vos P."/>
            <person name="Vandamme P."/>
            <person name="Eisen J.A."/>
            <person name="Garrity G."/>
            <person name="Hugenholtz P."/>
            <person name="Kyrpides N.C."/>
        </authorList>
    </citation>
    <scope>NUCLEOTIDE SEQUENCE [LARGE SCALE GENOMIC DNA]</scope>
    <source>
        <strain evidence="7 8">CGMCC 1.10136</strain>
    </source>
</reference>
<dbReference type="InterPro" id="IPR034706">
    <property type="entry name" value="CpoB"/>
</dbReference>
<comment type="caution">
    <text evidence="7">The sequence shown here is derived from an EMBL/GenBank/DDBJ whole genome shotgun (WGS) entry which is preliminary data.</text>
</comment>
<evidence type="ECO:0000259" key="5">
    <source>
        <dbReference type="Pfam" id="PF13525"/>
    </source>
</evidence>
<dbReference type="Gene3D" id="1.25.40.10">
    <property type="entry name" value="Tetratricopeptide repeat domain"/>
    <property type="match status" value="1"/>
</dbReference>
<keyword evidence="2" id="KW-0175">Coiled coil</keyword>
<feature type="domain" description="YbgF trimerisation" evidence="6">
    <location>
        <begin position="29"/>
        <end position="102"/>
    </location>
</feature>
<accession>A0A562M2F5</accession>
<dbReference type="GO" id="GO:0070206">
    <property type="term" value="P:protein trimerization"/>
    <property type="evidence" value="ECO:0007669"/>
    <property type="project" value="InterPro"/>
</dbReference>
<dbReference type="GO" id="GO:0043093">
    <property type="term" value="P:FtsZ-dependent cytokinesis"/>
    <property type="evidence" value="ECO:0007669"/>
    <property type="project" value="UniProtKB-UniRule"/>
</dbReference>
<dbReference type="GO" id="GO:0030288">
    <property type="term" value="C:outer membrane-bounded periplasmic space"/>
    <property type="evidence" value="ECO:0007669"/>
    <property type="project" value="UniProtKB-UniRule"/>
</dbReference>
<evidence type="ECO:0000256" key="4">
    <source>
        <dbReference type="SAM" id="MobiDB-lite"/>
    </source>
</evidence>
<dbReference type="InterPro" id="IPR011990">
    <property type="entry name" value="TPR-like_helical_dom_sf"/>
</dbReference>
<feature type="chain" id="PRO_5022275922" description="Cell division coordinator CpoB" evidence="2">
    <location>
        <begin position="26"/>
        <end position="277"/>
    </location>
</feature>
<sequence precursor="true">MIGMRGLLVGATLVAALVAATPVLAQRASLADRVAILEQRAGDNQANIALLNEVNQLKSEVQALRAQVEELQQLTRQLQESGKRQYLDLDDRLNRLEGGAAPAAPVREGGAAATTASPGAASATRPAQIEAAPAVYGDAGKLREGAGERAAYDAAFATLKDGRYADASSQFLAFLQQFPNGVYAPNALYWLGESYYVTQNYAPALEQFRALVERYPTHDKAPGGLLKQGLAQQGLKQLDAAERTFAAVVARYPGTDGARVAQDRLRAIELGRLGSSR</sequence>
<comment type="similarity">
    <text evidence="2">Belongs to the CpoB family.</text>
</comment>
<name>A0A562M2F5_9GAMM</name>
<dbReference type="Proteomes" id="UP000316471">
    <property type="component" value="Unassembled WGS sequence"/>
</dbReference>
<protein>
    <recommendedName>
        <fullName evidence="2">Cell division coordinator CpoB</fullName>
    </recommendedName>
</protein>
<evidence type="ECO:0000256" key="3">
    <source>
        <dbReference type="PROSITE-ProRule" id="PRU00339"/>
    </source>
</evidence>
<evidence type="ECO:0000313" key="7">
    <source>
        <dbReference type="EMBL" id="TWI14114.1"/>
    </source>
</evidence>
<evidence type="ECO:0000259" key="6">
    <source>
        <dbReference type="Pfam" id="PF16331"/>
    </source>
</evidence>
<dbReference type="Gene3D" id="1.20.5.110">
    <property type="match status" value="1"/>
</dbReference>
<feature type="domain" description="Outer membrane lipoprotein BamD-like" evidence="5">
    <location>
        <begin position="149"/>
        <end position="268"/>
    </location>
</feature>
<dbReference type="Pfam" id="PF16331">
    <property type="entry name" value="TolA_bind_tri"/>
    <property type="match status" value="1"/>
</dbReference>
<feature type="coiled-coil region" evidence="2">
    <location>
        <begin position="47"/>
        <end position="84"/>
    </location>
</feature>
<dbReference type="NCBIfam" id="TIGR02795">
    <property type="entry name" value="tol_pal_ybgF"/>
    <property type="match status" value="1"/>
</dbReference>
<evidence type="ECO:0000256" key="1">
    <source>
        <dbReference type="ARBA" id="ARBA00022729"/>
    </source>
</evidence>
<dbReference type="EMBL" id="VLKP01000001">
    <property type="protein sequence ID" value="TWI14114.1"/>
    <property type="molecule type" value="Genomic_DNA"/>
</dbReference>
<proteinExistence type="inferred from homology"/>
<dbReference type="InterPro" id="IPR039565">
    <property type="entry name" value="BamD-like"/>
</dbReference>
<evidence type="ECO:0000256" key="2">
    <source>
        <dbReference type="HAMAP-Rule" id="MF_02066"/>
    </source>
</evidence>
<keyword evidence="2" id="KW-0132">Cell division</keyword>
<dbReference type="InterPro" id="IPR032519">
    <property type="entry name" value="YbgF_tri"/>
</dbReference>
<dbReference type="SUPFAM" id="SSF48452">
    <property type="entry name" value="TPR-like"/>
    <property type="match status" value="1"/>
</dbReference>
<dbReference type="InterPro" id="IPR014162">
    <property type="entry name" value="CpoB_C"/>
</dbReference>
<dbReference type="PROSITE" id="PS50005">
    <property type="entry name" value="TPR"/>
    <property type="match status" value="1"/>
</dbReference>
<dbReference type="HAMAP" id="MF_02066">
    <property type="entry name" value="CpoB"/>
    <property type="match status" value="1"/>
</dbReference>
<dbReference type="InterPro" id="IPR019734">
    <property type="entry name" value="TPR_rpt"/>
</dbReference>
<keyword evidence="8" id="KW-1185">Reference proteome</keyword>
<evidence type="ECO:0000313" key="8">
    <source>
        <dbReference type="Proteomes" id="UP000316471"/>
    </source>
</evidence>
<organism evidence="7 8">
    <name type="scientific">Aerolutibacter ruishenii</name>
    <dbReference type="NCBI Taxonomy" id="686800"/>
    <lineage>
        <taxon>Bacteria</taxon>
        <taxon>Pseudomonadati</taxon>
        <taxon>Pseudomonadota</taxon>
        <taxon>Gammaproteobacteria</taxon>
        <taxon>Lysobacterales</taxon>
        <taxon>Lysobacteraceae</taxon>
        <taxon>Aerolutibacter</taxon>
    </lineage>
</organism>
<keyword evidence="2" id="KW-0131">Cell cycle</keyword>
<feature type="repeat" description="TPR" evidence="3">
    <location>
        <begin position="185"/>
        <end position="218"/>
    </location>
</feature>
<feature type="region of interest" description="Disordered" evidence="4">
    <location>
        <begin position="100"/>
        <end position="124"/>
    </location>
</feature>
<keyword evidence="3" id="KW-0802">TPR repeat</keyword>
<gene>
    <name evidence="2" type="primary">cpoB</name>
    <name evidence="7" type="ORF">IP93_00106</name>
</gene>
<comment type="subcellular location">
    <subcellularLocation>
        <location evidence="2">Periplasm</location>
    </subcellularLocation>
</comment>
<dbReference type="AlphaFoldDB" id="A0A562M2F5"/>
<keyword evidence="2" id="KW-0574">Periplasm</keyword>
<comment type="function">
    <text evidence="2">Mediates coordination of peptidoglycan synthesis and outer membrane constriction during cell division.</text>
</comment>
<feature type="signal peptide" evidence="2">
    <location>
        <begin position="1"/>
        <end position="25"/>
    </location>
</feature>
<dbReference type="Pfam" id="PF13525">
    <property type="entry name" value="YfiO"/>
    <property type="match status" value="1"/>
</dbReference>
<feature type="compositionally biased region" description="Low complexity" evidence="4">
    <location>
        <begin position="109"/>
        <end position="124"/>
    </location>
</feature>
<keyword evidence="1 2" id="KW-0732">Signal</keyword>